<organism evidence="2 3">
    <name type="scientific">Cytospora chrysosperma</name>
    <name type="common">Cytospora canker fungus</name>
    <name type="synonym">Sphaeria chrysosperma</name>
    <dbReference type="NCBI Taxonomy" id="252740"/>
    <lineage>
        <taxon>Eukaryota</taxon>
        <taxon>Fungi</taxon>
        <taxon>Dikarya</taxon>
        <taxon>Ascomycota</taxon>
        <taxon>Pezizomycotina</taxon>
        <taxon>Sordariomycetes</taxon>
        <taxon>Sordariomycetidae</taxon>
        <taxon>Diaporthales</taxon>
        <taxon>Cytosporaceae</taxon>
        <taxon>Cytospora</taxon>
    </lineage>
</organism>
<comment type="caution">
    <text evidence="2">The sequence shown here is derived from an EMBL/GenBank/DDBJ whole genome shotgun (WGS) entry which is preliminary data.</text>
</comment>
<keyword evidence="3" id="KW-1185">Reference proteome</keyword>
<accession>A0A423VX32</accession>
<protein>
    <submittedName>
        <fullName evidence="2">Uncharacterized protein</fullName>
    </submittedName>
</protein>
<sequence length="315" mass="35183">MDAFAQPVDVDKPKRLRQKDIQAVLEKRQDGTDKSISIWYRPAFDKALVEIVGSFSRSAAMVFSEVWKKQLESGSNVLVIEGINTEPYKRIVNWINMCIDEGNDVKFPDIDENEHQLHVLIEVIATANSLKIPEMSLQAGLKKRGPSYARKHIIDLDLVERIYDQNDKEYPDDLQEIAAISIFEAWWTKKLDEPEYDEYMSFLEQMRAEYPKLDENLHDQFQKKKDFIEGKRDEKKHLRDAEASAALAGGDMGANEGWATVDVQPAAITAGGGWDSLQVDGAAETGGNDWNNAGTDASAGGSSNNAWGGISSGAW</sequence>
<reference evidence="2 3" key="1">
    <citation type="submission" date="2015-09" db="EMBL/GenBank/DDBJ databases">
        <title>Host preference determinants of Valsa canker pathogens revealed by comparative genomics.</title>
        <authorList>
            <person name="Yin Z."/>
            <person name="Huang L."/>
        </authorList>
    </citation>
    <scope>NUCLEOTIDE SEQUENCE [LARGE SCALE GENOMIC DNA]</scope>
    <source>
        <strain evidence="2 3">YSFL</strain>
    </source>
</reference>
<dbReference type="Proteomes" id="UP000284375">
    <property type="component" value="Unassembled WGS sequence"/>
</dbReference>
<name>A0A423VX32_CYTCH</name>
<dbReference type="EMBL" id="LJZO01000023">
    <property type="protein sequence ID" value="ROV95638.1"/>
    <property type="molecule type" value="Genomic_DNA"/>
</dbReference>
<dbReference type="AlphaFoldDB" id="A0A423VX32"/>
<evidence type="ECO:0000313" key="3">
    <source>
        <dbReference type="Proteomes" id="UP000284375"/>
    </source>
</evidence>
<evidence type="ECO:0000313" key="2">
    <source>
        <dbReference type="EMBL" id="ROV95638.1"/>
    </source>
</evidence>
<dbReference type="OrthoDB" id="4117455at2759"/>
<proteinExistence type="predicted"/>
<feature type="region of interest" description="Disordered" evidence="1">
    <location>
        <begin position="278"/>
        <end position="315"/>
    </location>
</feature>
<gene>
    <name evidence="2" type="ORF">VSDG_05323</name>
</gene>
<evidence type="ECO:0000256" key="1">
    <source>
        <dbReference type="SAM" id="MobiDB-lite"/>
    </source>
</evidence>
<feature type="compositionally biased region" description="Low complexity" evidence="1">
    <location>
        <begin position="291"/>
        <end position="315"/>
    </location>
</feature>